<dbReference type="RefSeq" id="WP_073280647.1">
    <property type="nucleotide sequence ID" value="NZ_FRAC01000071.1"/>
</dbReference>
<sequence>MGAKIELCYLSNDNIKNILNNLINVLFQLGISYNENIQGEYTYWIDSPFWNFGDSDTVVEKCENTYKTLNDMNDILNLLSNNYSPTLTFGLNLFERDIALVVSIFESEENWKEVKIALDRYEAYDSQNDIKKEKILLFLNELFCILAESLKPYYGICATEIMGLATSPEQLFIEKDTLGDFNYFCLELVSKINLKVYKNDFIVKELTDGSVILVKQYGLFNLGY</sequence>
<gene>
    <name evidence="1" type="ORF">SAMN02745136_05794</name>
</gene>
<protein>
    <submittedName>
        <fullName evidence="1">Uncharacterized protein</fullName>
    </submittedName>
</protein>
<proteinExistence type="predicted"/>
<dbReference type="AlphaFoldDB" id="A0A1M7DWR0"/>
<dbReference type="EMBL" id="FRAC01000071">
    <property type="protein sequence ID" value="SHL83942.1"/>
    <property type="molecule type" value="Genomic_DNA"/>
</dbReference>
<evidence type="ECO:0000313" key="1">
    <source>
        <dbReference type="EMBL" id="SHL83942.1"/>
    </source>
</evidence>
<dbReference type="Proteomes" id="UP000184386">
    <property type="component" value="Unassembled WGS sequence"/>
</dbReference>
<reference evidence="1 2" key="1">
    <citation type="submission" date="2016-11" db="EMBL/GenBank/DDBJ databases">
        <authorList>
            <person name="Jaros S."/>
            <person name="Januszkiewicz K."/>
            <person name="Wedrychowicz H."/>
        </authorList>
    </citation>
    <scope>NUCLEOTIDE SEQUENCE [LARGE SCALE GENOMIC DNA]</scope>
    <source>
        <strain evidence="1 2">DSM 15929</strain>
    </source>
</reference>
<evidence type="ECO:0000313" key="2">
    <source>
        <dbReference type="Proteomes" id="UP000184386"/>
    </source>
</evidence>
<name>A0A1M7DWR0_9FIRM</name>
<accession>A0A1M7DWR0</accession>
<keyword evidence="2" id="KW-1185">Reference proteome</keyword>
<organism evidence="1 2">
    <name type="scientific">Anaerocolumna jejuensis DSM 15929</name>
    <dbReference type="NCBI Taxonomy" id="1121322"/>
    <lineage>
        <taxon>Bacteria</taxon>
        <taxon>Bacillati</taxon>
        <taxon>Bacillota</taxon>
        <taxon>Clostridia</taxon>
        <taxon>Lachnospirales</taxon>
        <taxon>Lachnospiraceae</taxon>
        <taxon>Anaerocolumna</taxon>
    </lineage>
</organism>
<dbReference type="OrthoDB" id="9899295at2"/>